<dbReference type="AlphaFoldDB" id="A0A1N6LE24"/>
<dbReference type="PANTHER" id="PTHR43884">
    <property type="entry name" value="ACYL-COA DEHYDROGENASE"/>
    <property type="match status" value="1"/>
</dbReference>
<evidence type="ECO:0008006" key="11">
    <source>
        <dbReference type="Google" id="ProtNLM"/>
    </source>
</evidence>
<evidence type="ECO:0000259" key="7">
    <source>
        <dbReference type="Pfam" id="PF02770"/>
    </source>
</evidence>
<dbReference type="Proteomes" id="UP000185151">
    <property type="component" value="Unassembled WGS sequence"/>
</dbReference>
<dbReference type="SUPFAM" id="SSF56645">
    <property type="entry name" value="Acyl-CoA dehydrogenase NM domain-like"/>
    <property type="match status" value="1"/>
</dbReference>
<dbReference type="Pfam" id="PF02771">
    <property type="entry name" value="Acyl-CoA_dh_N"/>
    <property type="match status" value="1"/>
</dbReference>
<protein>
    <recommendedName>
        <fullName evidence="11">Acyl-CoA dehydrogenase</fullName>
    </recommendedName>
</protein>
<keyword evidence="5" id="KW-0560">Oxidoreductase</keyword>
<evidence type="ECO:0000313" key="9">
    <source>
        <dbReference type="EMBL" id="SIO67059.1"/>
    </source>
</evidence>
<dbReference type="Pfam" id="PF02770">
    <property type="entry name" value="Acyl-CoA_dh_M"/>
    <property type="match status" value="1"/>
</dbReference>
<dbReference type="InterPro" id="IPR006091">
    <property type="entry name" value="Acyl-CoA_Oxase/DH_mid-dom"/>
</dbReference>
<keyword evidence="10" id="KW-1185">Reference proteome</keyword>
<gene>
    <name evidence="9" type="ORF">SAMN05444165_6841</name>
</gene>
<dbReference type="GO" id="GO:0003995">
    <property type="term" value="F:acyl-CoA dehydrogenase activity"/>
    <property type="evidence" value="ECO:0007669"/>
    <property type="project" value="TreeGrafter"/>
</dbReference>
<name>A0A1N6LE24_9BURK</name>
<evidence type="ECO:0000259" key="8">
    <source>
        <dbReference type="Pfam" id="PF02771"/>
    </source>
</evidence>
<comment type="similarity">
    <text evidence="2">Belongs to the acyl-CoA dehydrogenase family.</text>
</comment>
<dbReference type="EMBL" id="FSRU01000003">
    <property type="protein sequence ID" value="SIO67059.1"/>
    <property type="molecule type" value="Genomic_DNA"/>
</dbReference>
<feature type="domain" description="Acyl-CoA dehydrogenase/oxidase C-terminal" evidence="6">
    <location>
        <begin position="228"/>
        <end position="367"/>
    </location>
</feature>
<dbReference type="CDD" id="cd00567">
    <property type="entry name" value="ACAD"/>
    <property type="match status" value="1"/>
</dbReference>
<evidence type="ECO:0000313" key="10">
    <source>
        <dbReference type="Proteomes" id="UP000185151"/>
    </source>
</evidence>
<dbReference type="Gene3D" id="2.40.110.10">
    <property type="entry name" value="Butyryl-CoA Dehydrogenase, subunit A, domain 2"/>
    <property type="match status" value="1"/>
</dbReference>
<keyword evidence="3" id="KW-0285">Flavoprotein</keyword>
<evidence type="ECO:0000256" key="1">
    <source>
        <dbReference type="ARBA" id="ARBA00001974"/>
    </source>
</evidence>
<sequence>MDFTFTDEQQQFADALRRYLDKSYGFEARQAIVYSDAGVSATHWAAFAELGLTALPVPEEQGGFNGSPIDMLVVMQELGRALVVEPYWATAVGIEALRIAGAAGTTDSGHAEDAALLERAAQGEIKLAVAFHEPHARYDLFSVETTATQQGEHYALSGKKSVVLHGAQADHWIVPARLNGEIALFIVARDAAGTQVTDYRTIDGQRAASLSFDATAARLLGGQHAGAAALEQIADYGTVLLCAEAVGALDALNRATAEYTKTRQQFGQPIARFQALQHRMVEMLIHAEQARSLTYLAAVRYASANADERRHAVSAAKVRVGQAARFVGQQAVQLHGGMGVTNEVAAAHLFKRLAIIETTLGDVDHHLERFAALPAFATAEV</sequence>
<evidence type="ECO:0000256" key="4">
    <source>
        <dbReference type="ARBA" id="ARBA00022827"/>
    </source>
</evidence>
<dbReference type="InterPro" id="IPR009100">
    <property type="entry name" value="AcylCoA_DH/oxidase_NM_dom_sf"/>
</dbReference>
<dbReference type="InterPro" id="IPR046373">
    <property type="entry name" value="Acyl-CoA_Oxase/DH_mid-dom_sf"/>
</dbReference>
<dbReference type="InterPro" id="IPR037069">
    <property type="entry name" value="AcylCoA_DH/ox_N_sf"/>
</dbReference>
<proteinExistence type="inferred from homology"/>
<accession>A0A1N6LE24</accession>
<evidence type="ECO:0000259" key="6">
    <source>
        <dbReference type="Pfam" id="PF00441"/>
    </source>
</evidence>
<evidence type="ECO:0000256" key="2">
    <source>
        <dbReference type="ARBA" id="ARBA00009347"/>
    </source>
</evidence>
<dbReference type="PANTHER" id="PTHR43884:SF20">
    <property type="entry name" value="ACYL-COA DEHYDROGENASE FADE28"/>
    <property type="match status" value="1"/>
</dbReference>
<evidence type="ECO:0000256" key="5">
    <source>
        <dbReference type="ARBA" id="ARBA00023002"/>
    </source>
</evidence>
<dbReference type="InterPro" id="IPR009075">
    <property type="entry name" value="AcylCo_DH/oxidase_C"/>
</dbReference>
<feature type="domain" description="Acyl-CoA dehydrogenase/oxidase N-terminal" evidence="8">
    <location>
        <begin position="6"/>
        <end position="83"/>
    </location>
</feature>
<keyword evidence="4" id="KW-0274">FAD</keyword>
<comment type="cofactor">
    <cofactor evidence="1">
        <name>FAD</name>
        <dbReference type="ChEBI" id="CHEBI:57692"/>
    </cofactor>
</comment>
<dbReference type="RefSeq" id="WP_074301856.1">
    <property type="nucleotide sequence ID" value="NZ_FSRU01000003.1"/>
</dbReference>
<evidence type="ECO:0000256" key="3">
    <source>
        <dbReference type="ARBA" id="ARBA00022630"/>
    </source>
</evidence>
<dbReference type="Gene3D" id="1.20.140.10">
    <property type="entry name" value="Butyryl-CoA Dehydrogenase, subunit A, domain 3"/>
    <property type="match status" value="1"/>
</dbReference>
<dbReference type="OrthoDB" id="9770681at2"/>
<feature type="domain" description="Acyl-CoA oxidase/dehydrogenase middle" evidence="7">
    <location>
        <begin position="129"/>
        <end position="211"/>
    </location>
</feature>
<reference evidence="9 10" key="1">
    <citation type="submission" date="2016-11" db="EMBL/GenBank/DDBJ databases">
        <authorList>
            <person name="Jaros S."/>
            <person name="Januszkiewicz K."/>
            <person name="Wedrychowicz H."/>
        </authorList>
    </citation>
    <scope>NUCLEOTIDE SEQUENCE [LARGE SCALE GENOMIC DNA]</scope>
    <source>
        <strain evidence="9 10">GAS95</strain>
    </source>
</reference>
<dbReference type="GO" id="GO:0050660">
    <property type="term" value="F:flavin adenine dinucleotide binding"/>
    <property type="evidence" value="ECO:0007669"/>
    <property type="project" value="InterPro"/>
</dbReference>
<dbReference type="Gene3D" id="1.10.540.10">
    <property type="entry name" value="Acyl-CoA dehydrogenase/oxidase, N-terminal domain"/>
    <property type="match status" value="1"/>
</dbReference>
<dbReference type="InterPro" id="IPR036250">
    <property type="entry name" value="AcylCo_DH-like_C"/>
</dbReference>
<dbReference type="SUPFAM" id="SSF47203">
    <property type="entry name" value="Acyl-CoA dehydrogenase C-terminal domain-like"/>
    <property type="match status" value="1"/>
</dbReference>
<organism evidence="9 10">
    <name type="scientific">Paraburkholderia phenazinium</name>
    <dbReference type="NCBI Taxonomy" id="60549"/>
    <lineage>
        <taxon>Bacteria</taxon>
        <taxon>Pseudomonadati</taxon>
        <taxon>Pseudomonadota</taxon>
        <taxon>Betaproteobacteria</taxon>
        <taxon>Burkholderiales</taxon>
        <taxon>Burkholderiaceae</taxon>
        <taxon>Paraburkholderia</taxon>
    </lineage>
</organism>
<dbReference type="Pfam" id="PF00441">
    <property type="entry name" value="Acyl-CoA_dh_1"/>
    <property type="match status" value="1"/>
</dbReference>
<dbReference type="InterPro" id="IPR013786">
    <property type="entry name" value="AcylCoA_DH/ox_N"/>
</dbReference>